<accession>A0A5E4CPE5</accession>
<reference evidence="2" key="1">
    <citation type="submission" date="2019-04" db="EMBL/GenBank/DDBJ databases">
        <authorList>
            <person name="Alioto T."/>
            <person name="Alioto T."/>
        </authorList>
    </citation>
    <scope>NUCLEOTIDE SEQUENCE [LARGE SCALE GENOMIC DNA]</scope>
</reference>
<dbReference type="GO" id="GO:0032467">
    <property type="term" value="P:positive regulation of cytokinesis"/>
    <property type="evidence" value="ECO:0007669"/>
    <property type="project" value="InterPro"/>
</dbReference>
<dbReference type="GO" id="GO:0000922">
    <property type="term" value="C:spindle pole"/>
    <property type="evidence" value="ECO:0007669"/>
    <property type="project" value="InterPro"/>
</dbReference>
<dbReference type="Proteomes" id="UP000335636">
    <property type="component" value="Unassembled WGS sequence"/>
</dbReference>
<gene>
    <name evidence="2" type="ORF">MONAX_5E025950</name>
</gene>
<evidence type="ECO:0008006" key="4">
    <source>
        <dbReference type="Google" id="ProtNLM"/>
    </source>
</evidence>
<organism evidence="2 3">
    <name type="scientific">Marmota monax</name>
    <name type="common">Woodchuck</name>
    <dbReference type="NCBI Taxonomy" id="9995"/>
    <lineage>
        <taxon>Eukaryota</taxon>
        <taxon>Metazoa</taxon>
        <taxon>Chordata</taxon>
        <taxon>Craniata</taxon>
        <taxon>Vertebrata</taxon>
        <taxon>Euteleostomi</taxon>
        <taxon>Mammalia</taxon>
        <taxon>Eutheria</taxon>
        <taxon>Euarchontoglires</taxon>
        <taxon>Glires</taxon>
        <taxon>Rodentia</taxon>
        <taxon>Sciuromorpha</taxon>
        <taxon>Sciuridae</taxon>
        <taxon>Xerinae</taxon>
        <taxon>Marmotini</taxon>
        <taxon>Marmota</taxon>
    </lineage>
</organism>
<sequence length="312" mass="37130">MADNLDEFIEERKAKLAKDKAELESDPPYMEMKGKASEKLSENSKILISMAKENIPPNSQQTRSSLGIDYGLSLPLGEDYERKKHKLKEELRQDYKRYLTQERLKLERNKEYNQFLRDKEESIEKFKQLEKHTEPKNQRNKNSTSQVKPDLPPQIQISSTNSEGTKRENLTSEAYEELLNQRRLEEDRYRQLDDEIELRNRRIIKKTTDEVDISNTKHQRFGSKTGIPERRFRRFNEDCVFDRHYHIPDQDPEISEEMDERFRYESDFDRRPLRVYTNNRMHGNRGGNVPSMENDDDFTEQSNKRISSAGSK</sequence>
<dbReference type="GO" id="GO:0005813">
    <property type="term" value="C:centrosome"/>
    <property type="evidence" value="ECO:0007669"/>
    <property type="project" value="InterPro"/>
</dbReference>
<name>A0A5E4CPE5_MARMO</name>
<evidence type="ECO:0000313" key="3">
    <source>
        <dbReference type="Proteomes" id="UP000335636"/>
    </source>
</evidence>
<keyword evidence="3" id="KW-1185">Reference proteome</keyword>
<feature type="region of interest" description="Disordered" evidence="1">
    <location>
        <begin position="275"/>
        <end position="312"/>
    </location>
</feature>
<proteinExistence type="predicted"/>
<dbReference type="PANTHER" id="PTHR21616:SF2">
    <property type="entry name" value="CENTROSOME AND SPINDLE POLE-ASSOCIATED PROTEIN 1"/>
    <property type="match status" value="1"/>
</dbReference>
<dbReference type="EMBL" id="CABDUW010001656">
    <property type="protein sequence ID" value="VTJ83170.1"/>
    <property type="molecule type" value="Genomic_DNA"/>
</dbReference>
<comment type="caution">
    <text evidence="2">The sequence shown here is derived from an EMBL/GenBank/DDBJ whole genome shotgun (WGS) entry which is preliminary data.</text>
</comment>
<feature type="compositionally biased region" description="Polar residues" evidence="1">
    <location>
        <begin position="300"/>
        <end position="312"/>
    </location>
</feature>
<evidence type="ECO:0000313" key="2">
    <source>
        <dbReference type="EMBL" id="VTJ83170.1"/>
    </source>
</evidence>
<evidence type="ECO:0000256" key="1">
    <source>
        <dbReference type="SAM" id="MobiDB-lite"/>
    </source>
</evidence>
<dbReference type="AlphaFoldDB" id="A0A5E4CPE5"/>
<feature type="region of interest" description="Disordered" evidence="1">
    <location>
        <begin position="129"/>
        <end position="170"/>
    </location>
</feature>
<protein>
    <recommendedName>
        <fullName evidence="4">Centrosome and spindle pole-associated protein 1</fullName>
    </recommendedName>
</protein>
<feature type="region of interest" description="Disordered" evidence="1">
    <location>
        <begin position="17"/>
        <end position="38"/>
    </location>
</feature>
<dbReference type="GO" id="GO:0005874">
    <property type="term" value="C:microtubule"/>
    <property type="evidence" value="ECO:0007669"/>
    <property type="project" value="InterPro"/>
</dbReference>
<dbReference type="PANTHER" id="PTHR21616">
    <property type="entry name" value="CENTROSOME SPINDLE POLE ASSOCIATED PROTEIN"/>
    <property type="match status" value="1"/>
</dbReference>
<feature type="non-terminal residue" evidence="2">
    <location>
        <position position="312"/>
    </location>
</feature>
<dbReference type="InterPro" id="IPR026708">
    <property type="entry name" value="CSPP1"/>
</dbReference>